<proteinExistence type="predicted"/>
<gene>
    <name evidence="1" type="ORF">CRE_08333</name>
</gene>
<sequence length="72" mass="8350">MKILCVWNLTTVSYPFTLFTRQISMKLPIASTHMTFQLVTSGYQTVNQRKGHMDNKDKQTSPIIPYRLITQS</sequence>
<protein>
    <submittedName>
        <fullName evidence="1">Uncharacterized protein</fullName>
    </submittedName>
</protein>
<dbReference type="EMBL" id="DS268463">
    <property type="protein sequence ID" value="EFP06485.1"/>
    <property type="molecule type" value="Genomic_DNA"/>
</dbReference>
<keyword evidence="2" id="KW-1185">Reference proteome</keyword>
<name>E3MPG3_CAERE</name>
<evidence type="ECO:0000313" key="2">
    <source>
        <dbReference type="Proteomes" id="UP000008281"/>
    </source>
</evidence>
<dbReference type="AlphaFoldDB" id="E3MPG3"/>
<accession>E3MPG3</accession>
<organism evidence="2">
    <name type="scientific">Caenorhabditis remanei</name>
    <name type="common">Caenorhabditis vulgaris</name>
    <dbReference type="NCBI Taxonomy" id="31234"/>
    <lineage>
        <taxon>Eukaryota</taxon>
        <taxon>Metazoa</taxon>
        <taxon>Ecdysozoa</taxon>
        <taxon>Nematoda</taxon>
        <taxon>Chromadorea</taxon>
        <taxon>Rhabditida</taxon>
        <taxon>Rhabditina</taxon>
        <taxon>Rhabditomorpha</taxon>
        <taxon>Rhabditoidea</taxon>
        <taxon>Rhabditidae</taxon>
        <taxon>Peloderinae</taxon>
        <taxon>Caenorhabditis</taxon>
    </lineage>
</organism>
<dbReference type="InParanoid" id="E3MPG3"/>
<evidence type="ECO:0000313" key="1">
    <source>
        <dbReference type="EMBL" id="EFP06485.1"/>
    </source>
</evidence>
<dbReference type="HOGENOM" id="CLU_2724644_0_0_1"/>
<dbReference type="Proteomes" id="UP000008281">
    <property type="component" value="Unassembled WGS sequence"/>
</dbReference>
<reference evidence="1" key="1">
    <citation type="submission" date="2007-07" db="EMBL/GenBank/DDBJ databases">
        <title>PCAP assembly of the Caenorhabditis remanei genome.</title>
        <authorList>
            <consortium name="The Caenorhabditis remanei Sequencing Consortium"/>
            <person name="Wilson R.K."/>
        </authorList>
    </citation>
    <scope>NUCLEOTIDE SEQUENCE [LARGE SCALE GENOMIC DNA]</scope>
    <source>
        <strain evidence="1">PB4641</strain>
    </source>
</reference>